<accession>A0AAW9FG56</accession>
<sequence>MNVAINSNGADQVKIDLKGLLEAKGIACVLFIDDAFEPLSNFEPTESESADLWAAIQASDNVIAEATEHDIAASEDLTADRIEYARKGNGELKTLLEESAYVATHQAKLDRLRPAIESLTAAGLDVRTAGREEWEAKMDGVNIVFLDWYLGVDGRQEAIDKASATARKIHSSEQKPLIVLISSDPAVKSDAPVFRESSRLVGGLFDAMPKEWLADGYGVLLQMTSLAEIFRKGHIVQAFVDNINSQTAGAVKTFLDVVQELTLSDYANLQHFALKKDGHPLGDYLVTLLSGLWSDALFRGDLKNSLRDLDREDFTSLPAYSEPSSSFARIYNSAVFDMHVGDFEPHPHHDDGKGEEAGLHLSLGDLIVTEGDNPSKVFIVMNPECDLATSPRGKRIIPDEQSILMLPGDLVAVDHEDRSTRKLLPDTPFFLLGEKKYRIHWNLVGLQSVAYKGFKQWLGAKRRRATMRPLYILSLQQAVHAHLTRVGLPSPPPMYEGLVATIKPTFGCKFLNEEIAQQQGKYVMARETDDDQVAFTTEFVNKIKDVVIQGLARLEASTVLKDKEFKAALEEALNQPSEWSQMLKPFKLAKSGTMKFFADAVLVCRNDKLPPEAQLSRKNLVCVVIK</sequence>
<evidence type="ECO:0008006" key="2">
    <source>
        <dbReference type="Google" id="ProtNLM"/>
    </source>
</evidence>
<proteinExistence type="predicted"/>
<comment type="caution">
    <text evidence="1">The sequence shown here is derived from an EMBL/GenBank/DDBJ whole genome shotgun (WGS) entry which is preliminary data.</text>
</comment>
<reference evidence="1" key="1">
    <citation type="journal article" date="2023" name="Phytobiomes J">
        <title>Deciphering the key players within the bacterial microbiota associated with aerial crown gall tumors on rhododendron: Insights into the gallobiome.</title>
        <authorList>
            <person name="Kuzmanovic N."/>
            <person name="Nesme J."/>
            <person name="Wolf J."/>
            <person name="Neumann-Schaal M."/>
            <person name="Petersen J."/>
            <person name="Fernandez-Gnecco G."/>
            <person name="Sproeer C."/>
            <person name="Bunk B."/>
            <person name="Overmann J."/>
            <person name="Sorensen S.J."/>
            <person name="Idczak E."/>
            <person name="Smalla K."/>
        </authorList>
    </citation>
    <scope>NUCLEOTIDE SEQUENCE</scope>
    <source>
        <strain evidence="1">Rho-11.1</strain>
    </source>
</reference>
<protein>
    <recommendedName>
        <fullName evidence="2">Response receiver domain-containing protein</fullName>
    </recommendedName>
</protein>
<name>A0AAW9FG56_9HYPH</name>
<dbReference type="EMBL" id="JAVRAF010000007">
    <property type="protein sequence ID" value="MDX8304354.1"/>
    <property type="molecule type" value="Genomic_DNA"/>
</dbReference>
<dbReference type="AlphaFoldDB" id="A0AAW9FG56"/>
<evidence type="ECO:0000313" key="1">
    <source>
        <dbReference type="EMBL" id="MDX8304354.1"/>
    </source>
</evidence>
<organism evidence="1">
    <name type="scientific">Agrobacterium rosae</name>
    <dbReference type="NCBI Taxonomy" id="1972867"/>
    <lineage>
        <taxon>Bacteria</taxon>
        <taxon>Pseudomonadati</taxon>
        <taxon>Pseudomonadota</taxon>
        <taxon>Alphaproteobacteria</taxon>
        <taxon>Hyphomicrobiales</taxon>
        <taxon>Rhizobiaceae</taxon>
        <taxon>Rhizobium/Agrobacterium group</taxon>
        <taxon>Agrobacterium</taxon>
    </lineage>
</organism>
<dbReference type="RefSeq" id="WP_320203096.1">
    <property type="nucleotide sequence ID" value="NZ_CP192782.1"/>
</dbReference>
<gene>
    <name evidence="1" type="ORF">RMR22_19005</name>
</gene>